<keyword evidence="6 8" id="KW-0648">Protein biosynthesis</keyword>
<evidence type="ECO:0000256" key="1">
    <source>
        <dbReference type="ARBA" id="ARBA00008226"/>
    </source>
</evidence>
<evidence type="ECO:0000256" key="3">
    <source>
        <dbReference type="ARBA" id="ARBA00022598"/>
    </source>
</evidence>
<comment type="catalytic activity">
    <reaction evidence="8">
        <text>tRNA(Gly) + glycine + ATP = glycyl-tRNA(Gly) + AMP + diphosphate</text>
        <dbReference type="Rhea" id="RHEA:16013"/>
        <dbReference type="Rhea" id="RHEA-COMP:9664"/>
        <dbReference type="Rhea" id="RHEA-COMP:9683"/>
        <dbReference type="ChEBI" id="CHEBI:30616"/>
        <dbReference type="ChEBI" id="CHEBI:33019"/>
        <dbReference type="ChEBI" id="CHEBI:57305"/>
        <dbReference type="ChEBI" id="CHEBI:78442"/>
        <dbReference type="ChEBI" id="CHEBI:78522"/>
        <dbReference type="ChEBI" id="CHEBI:456215"/>
        <dbReference type="EC" id="6.1.1.14"/>
    </reaction>
</comment>
<dbReference type="InterPro" id="IPR004154">
    <property type="entry name" value="Anticodon-bd"/>
</dbReference>
<keyword evidence="2 8" id="KW-0963">Cytoplasm</keyword>
<dbReference type="InterPro" id="IPR027031">
    <property type="entry name" value="Gly-tRNA_synthase/POLG2"/>
</dbReference>
<comment type="subunit">
    <text evidence="8">Homodimer.</text>
</comment>
<dbReference type="InterPro" id="IPR006195">
    <property type="entry name" value="aa-tRNA-synth_II"/>
</dbReference>
<keyword evidence="3 8" id="KW-0436">Ligase</keyword>
<dbReference type="Gene3D" id="3.30.930.10">
    <property type="entry name" value="Bira Bifunctional Protein, Domain 2"/>
    <property type="match status" value="1"/>
</dbReference>
<dbReference type="GO" id="GO:0005524">
    <property type="term" value="F:ATP binding"/>
    <property type="evidence" value="ECO:0007669"/>
    <property type="project" value="UniProtKB-UniRule"/>
</dbReference>
<dbReference type="InterPro" id="IPR002314">
    <property type="entry name" value="aa-tRNA-synt_IIb"/>
</dbReference>
<comment type="subcellular location">
    <subcellularLocation>
        <location evidence="8">Cytoplasm</location>
    </subcellularLocation>
</comment>
<feature type="binding site" evidence="8">
    <location>
        <begin position="301"/>
        <end position="302"/>
    </location>
    <ligand>
        <name>ATP</name>
        <dbReference type="ChEBI" id="CHEBI:30616"/>
    </ligand>
</feature>
<dbReference type="NCBIfam" id="NF003211">
    <property type="entry name" value="PRK04173.1"/>
    <property type="match status" value="1"/>
</dbReference>
<dbReference type="PROSITE" id="PS50862">
    <property type="entry name" value="AA_TRNA_LIGASE_II"/>
    <property type="match status" value="1"/>
</dbReference>
<dbReference type="InterPro" id="IPR033731">
    <property type="entry name" value="GlyRS-like_core"/>
</dbReference>
<feature type="binding site" evidence="8">
    <location>
        <begin position="344"/>
        <end position="347"/>
    </location>
    <ligand>
        <name>ATP</name>
        <dbReference type="ChEBI" id="CHEBI:30616"/>
    </ligand>
</feature>
<comment type="function">
    <text evidence="8">Catalyzes the attachment of glycine to tRNA(Gly).</text>
</comment>
<feature type="binding site" evidence="8">
    <location>
        <position position="183"/>
    </location>
    <ligand>
        <name>substrate</name>
    </ligand>
</feature>
<evidence type="ECO:0000313" key="12">
    <source>
        <dbReference type="Proteomes" id="UP000178583"/>
    </source>
</evidence>
<dbReference type="HAMAP" id="MF_00253_B">
    <property type="entry name" value="Gly_tRNA_synth_B"/>
    <property type="match status" value="1"/>
</dbReference>
<dbReference type="Proteomes" id="UP000178583">
    <property type="component" value="Unassembled WGS sequence"/>
</dbReference>
<dbReference type="STRING" id="1797472.A2215_01100"/>
<keyword evidence="4 8" id="KW-0547">Nucleotide-binding</keyword>
<protein>
    <recommendedName>
        <fullName evidence="8">Glycine--tRNA ligase</fullName>
        <ecNumber evidence="8">6.1.1.14</ecNumber>
    </recommendedName>
    <alternativeName>
        <fullName evidence="8">Glycyl-tRNA synthetase</fullName>
        <shortName evidence="8">GlyRS</shortName>
    </alternativeName>
</protein>
<dbReference type="GO" id="GO:0005737">
    <property type="term" value="C:cytoplasm"/>
    <property type="evidence" value="ECO:0007669"/>
    <property type="project" value="UniProtKB-SubCell"/>
</dbReference>
<feature type="region of interest" description="Disordered" evidence="9">
    <location>
        <begin position="109"/>
        <end position="151"/>
    </location>
</feature>
<feature type="binding site" evidence="8">
    <location>
        <begin position="215"/>
        <end position="217"/>
    </location>
    <ligand>
        <name>ATP</name>
        <dbReference type="ChEBI" id="CHEBI:30616"/>
    </ligand>
</feature>
<dbReference type="PRINTS" id="PR01043">
    <property type="entry name" value="TRNASYNTHGLY"/>
</dbReference>
<dbReference type="SUPFAM" id="SSF55681">
    <property type="entry name" value="Class II aaRS and biotin synthetases"/>
    <property type="match status" value="1"/>
</dbReference>
<evidence type="ECO:0000256" key="4">
    <source>
        <dbReference type="ARBA" id="ARBA00022741"/>
    </source>
</evidence>
<feature type="compositionally biased region" description="Low complexity" evidence="9">
    <location>
        <begin position="126"/>
        <end position="138"/>
    </location>
</feature>
<evidence type="ECO:0000256" key="5">
    <source>
        <dbReference type="ARBA" id="ARBA00022840"/>
    </source>
</evidence>
<dbReference type="InterPro" id="IPR022961">
    <property type="entry name" value="Gly_tRNA_ligase_bac"/>
</dbReference>
<dbReference type="GO" id="GO:0015966">
    <property type="term" value="P:diadenosine tetraphosphate biosynthetic process"/>
    <property type="evidence" value="ECO:0007669"/>
    <property type="project" value="UniProtKB-ARBA"/>
</dbReference>
<feature type="compositionally biased region" description="Basic and acidic residues" evidence="9">
    <location>
        <begin position="142"/>
        <end position="151"/>
    </location>
</feature>
<gene>
    <name evidence="8" type="primary">glyQS</name>
    <name evidence="11" type="ORF">A2215_01100</name>
</gene>
<dbReference type="GO" id="GO:0004820">
    <property type="term" value="F:glycine-tRNA ligase activity"/>
    <property type="evidence" value="ECO:0007669"/>
    <property type="project" value="UniProtKB-UniRule"/>
</dbReference>
<feature type="binding site" evidence="8">
    <location>
        <position position="103"/>
    </location>
    <ligand>
        <name>substrate</name>
    </ligand>
</feature>
<dbReference type="PANTHER" id="PTHR10745">
    <property type="entry name" value="GLYCYL-TRNA SYNTHETASE/DNA POLYMERASE SUBUNIT GAMMA-2"/>
    <property type="match status" value="1"/>
</dbReference>
<dbReference type="SUPFAM" id="SSF52954">
    <property type="entry name" value="Class II aaRS ABD-related"/>
    <property type="match status" value="1"/>
</dbReference>
<dbReference type="InterPro" id="IPR002315">
    <property type="entry name" value="tRNA-synt_gly"/>
</dbReference>
<dbReference type="Pfam" id="PF03129">
    <property type="entry name" value="HGTP_anticodon"/>
    <property type="match status" value="1"/>
</dbReference>
<dbReference type="GO" id="GO:0004081">
    <property type="term" value="F:bis(5'-nucleosyl)-tetraphosphatase (asymmetrical) activity"/>
    <property type="evidence" value="ECO:0007669"/>
    <property type="project" value="UniProtKB-ARBA"/>
</dbReference>
<sequence>MNQENNENLMNKIVSLCKRRGFVYPASEIYGGFANTFDYGPMGVELKNNIKSEWWKRFVTSREDIIGLDSAIIQNPKTWEASGHLSSFSDPLVECKKCHSRFRQDQIKETRNKKSSFAEATEDRQIQNNNDQNRIPDQVGDDGQKCKNGGEHEWTEAKDFNLMFKTFVGPTQEKDSVAYLRPETAQGIFSNFKNVIQSNRIKIPFGIAQIGKAFRNEITPGNFTFRTLEFEQAEIEYFIEPNKEKSATEYNKWISEAKKFFLDLGVKKENLSIREHEKDELSHYSMGTSDIEYNFPFGVSELAGIAQRSDYDLFQHQKYSGQDLQYREEGKEPYIPYVVEPSFGIDRAMLAFLVDAYDESDGSDGRERGEVTLRLNPKIAPIKVAVFPLMKKEGLPEIAKKIYKDLIDADLASFYDESGSIGRRYRRQDEIGTPWCITVDFDSLKDDTVTLRDRDTMKQERVKINEIVSSIKYHV</sequence>
<evidence type="ECO:0000256" key="2">
    <source>
        <dbReference type="ARBA" id="ARBA00022490"/>
    </source>
</evidence>
<dbReference type="Gene3D" id="3.40.50.800">
    <property type="entry name" value="Anticodon-binding domain"/>
    <property type="match status" value="1"/>
</dbReference>
<feature type="binding site" evidence="8">
    <location>
        <begin position="225"/>
        <end position="230"/>
    </location>
    <ligand>
        <name>ATP</name>
        <dbReference type="ChEBI" id="CHEBI:30616"/>
    </ligand>
</feature>
<keyword evidence="7 8" id="KW-0030">Aminoacyl-tRNA synthetase</keyword>
<dbReference type="Pfam" id="PF00587">
    <property type="entry name" value="tRNA-synt_2b"/>
    <property type="match status" value="1"/>
</dbReference>
<evidence type="ECO:0000256" key="8">
    <source>
        <dbReference type="HAMAP-Rule" id="MF_00253"/>
    </source>
</evidence>
<evidence type="ECO:0000256" key="7">
    <source>
        <dbReference type="ARBA" id="ARBA00023146"/>
    </source>
</evidence>
<comment type="similarity">
    <text evidence="1 8">Belongs to the class-II aminoacyl-tRNA synthetase family.</text>
</comment>
<accession>A0A1F5EEZ6</accession>
<reference evidence="11 12" key="1">
    <citation type="journal article" date="2016" name="Nat. Commun.">
        <title>Thousands of microbial genomes shed light on interconnected biogeochemical processes in an aquifer system.</title>
        <authorList>
            <person name="Anantharaman K."/>
            <person name="Brown C.T."/>
            <person name="Hug L.A."/>
            <person name="Sharon I."/>
            <person name="Castelle C.J."/>
            <person name="Probst A.J."/>
            <person name="Thomas B.C."/>
            <person name="Singh A."/>
            <person name="Wilkins M.J."/>
            <person name="Karaoz U."/>
            <person name="Brodie E.L."/>
            <person name="Williams K.H."/>
            <person name="Hubbard S.S."/>
            <person name="Banfield J.F."/>
        </authorList>
    </citation>
    <scope>NUCLEOTIDE SEQUENCE [LARGE SCALE GENOMIC DNA]</scope>
</reference>
<feature type="domain" description="Aminoacyl-transfer RNA synthetases class-II family profile" evidence="10">
    <location>
        <begin position="11"/>
        <end position="381"/>
    </location>
</feature>
<evidence type="ECO:0000259" key="10">
    <source>
        <dbReference type="PROSITE" id="PS50862"/>
    </source>
</evidence>
<name>A0A1F5EEZ6_9BACT</name>
<comment type="caution">
    <text evidence="11">The sequence shown here is derived from an EMBL/GenBank/DDBJ whole genome shotgun (WGS) entry which is preliminary data.</text>
</comment>
<evidence type="ECO:0000256" key="9">
    <source>
        <dbReference type="SAM" id="MobiDB-lite"/>
    </source>
</evidence>
<dbReference type="PANTHER" id="PTHR10745:SF8">
    <property type="entry name" value="DNA POLYMERASE SUBUNIT GAMMA-2, MITOCHONDRIAL"/>
    <property type="match status" value="1"/>
</dbReference>
<dbReference type="EMBL" id="MEZY01000005">
    <property type="protein sequence ID" value="OGD65796.1"/>
    <property type="molecule type" value="Genomic_DNA"/>
</dbReference>
<dbReference type="AlphaFoldDB" id="A0A1F5EEZ6"/>
<evidence type="ECO:0000313" key="11">
    <source>
        <dbReference type="EMBL" id="OGD65796.1"/>
    </source>
</evidence>
<dbReference type="GO" id="GO:0006426">
    <property type="term" value="P:glycyl-tRNA aminoacylation"/>
    <property type="evidence" value="ECO:0007669"/>
    <property type="project" value="UniProtKB-UniRule"/>
</dbReference>
<evidence type="ECO:0000256" key="6">
    <source>
        <dbReference type="ARBA" id="ARBA00022917"/>
    </source>
</evidence>
<feature type="binding site" evidence="8">
    <location>
        <begin position="340"/>
        <end position="344"/>
    </location>
    <ligand>
        <name>substrate</name>
    </ligand>
</feature>
<dbReference type="NCBIfam" id="TIGR00389">
    <property type="entry name" value="glyS_dimeric"/>
    <property type="match status" value="1"/>
</dbReference>
<proteinExistence type="inferred from homology"/>
<dbReference type="EC" id="6.1.1.14" evidence="8"/>
<dbReference type="FunFam" id="3.40.50.800:FF:000002">
    <property type="entry name" value="Glycine--tRNA ligase"/>
    <property type="match status" value="1"/>
</dbReference>
<organism evidence="11 12">
    <name type="scientific">Candidatus Berkelbacteria bacterium RIFOXYA2_FULL_43_10</name>
    <dbReference type="NCBI Taxonomy" id="1797472"/>
    <lineage>
        <taxon>Bacteria</taxon>
        <taxon>Candidatus Berkelbacteria</taxon>
    </lineage>
</organism>
<dbReference type="GO" id="GO:0070062">
    <property type="term" value="C:extracellular exosome"/>
    <property type="evidence" value="ECO:0007669"/>
    <property type="project" value="UniProtKB-ARBA"/>
</dbReference>
<feature type="binding site" evidence="8">
    <location>
        <begin position="230"/>
        <end position="234"/>
    </location>
    <ligand>
        <name>substrate</name>
    </ligand>
</feature>
<dbReference type="InterPro" id="IPR045864">
    <property type="entry name" value="aa-tRNA-synth_II/BPL/LPL"/>
</dbReference>
<dbReference type="CDD" id="cd00774">
    <property type="entry name" value="GlyRS-like_core"/>
    <property type="match status" value="1"/>
</dbReference>
<dbReference type="InterPro" id="IPR036621">
    <property type="entry name" value="Anticodon-bd_dom_sf"/>
</dbReference>
<dbReference type="GO" id="GO:1990742">
    <property type="term" value="C:microvesicle"/>
    <property type="evidence" value="ECO:0007669"/>
    <property type="project" value="UniProtKB-ARBA"/>
</dbReference>
<dbReference type="CDD" id="cd00858">
    <property type="entry name" value="GlyRS_anticodon"/>
    <property type="match status" value="1"/>
</dbReference>
<keyword evidence="5 8" id="KW-0067">ATP-binding</keyword>